<evidence type="ECO:0000313" key="3">
    <source>
        <dbReference type="RefSeq" id="XP_027099895.1"/>
    </source>
</evidence>
<feature type="transmembrane region" description="Helical" evidence="1">
    <location>
        <begin position="129"/>
        <end position="150"/>
    </location>
</feature>
<keyword evidence="1" id="KW-0472">Membrane</keyword>
<evidence type="ECO:0000313" key="2">
    <source>
        <dbReference type="Proteomes" id="UP001652660"/>
    </source>
</evidence>
<dbReference type="GO" id="GO:0044183">
    <property type="term" value="F:protein folding chaperone"/>
    <property type="evidence" value="ECO:0007669"/>
    <property type="project" value="TreeGrafter"/>
</dbReference>
<dbReference type="GO" id="GO:0005737">
    <property type="term" value="C:cytoplasm"/>
    <property type="evidence" value="ECO:0007669"/>
    <property type="project" value="TreeGrafter"/>
</dbReference>
<gene>
    <name evidence="3 4 5" type="primary">LOC113719075</name>
</gene>
<organism evidence="2 3">
    <name type="scientific">Coffea arabica</name>
    <name type="common">Arabian coffee</name>
    <dbReference type="NCBI Taxonomy" id="13443"/>
    <lineage>
        <taxon>Eukaryota</taxon>
        <taxon>Viridiplantae</taxon>
        <taxon>Streptophyta</taxon>
        <taxon>Embryophyta</taxon>
        <taxon>Tracheophyta</taxon>
        <taxon>Spermatophyta</taxon>
        <taxon>Magnoliopsida</taxon>
        <taxon>eudicotyledons</taxon>
        <taxon>Gunneridae</taxon>
        <taxon>Pentapetalae</taxon>
        <taxon>asterids</taxon>
        <taxon>lamiids</taxon>
        <taxon>Gentianales</taxon>
        <taxon>Rubiaceae</taxon>
        <taxon>Ixoroideae</taxon>
        <taxon>Gardenieae complex</taxon>
        <taxon>Bertiereae - Coffeeae clade</taxon>
        <taxon>Coffeeae</taxon>
        <taxon>Coffea</taxon>
    </lineage>
</organism>
<dbReference type="GO" id="GO:0051087">
    <property type="term" value="F:protein-folding chaperone binding"/>
    <property type="evidence" value="ECO:0007669"/>
    <property type="project" value="TreeGrafter"/>
</dbReference>
<evidence type="ECO:0000313" key="4">
    <source>
        <dbReference type="RefSeq" id="XP_027099903.1"/>
    </source>
</evidence>
<dbReference type="Proteomes" id="UP001652660">
    <property type="component" value="Chromosome 1e"/>
</dbReference>
<dbReference type="RefSeq" id="XP_027099903.1">
    <property type="nucleotide sequence ID" value="XM_027244102.1"/>
</dbReference>
<accession>A0A6P6VBB8</accession>
<dbReference type="OrthoDB" id="10250354at2759"/>
<dbReference type="PANTHER" id="PTHR43948:SF14">
    <property type="entry name" value="PROTEIN DNAJ, PUTATIVE-RELATED"/>
    <property type="match status" value="1"/>
</dbReference>
<dbReference type="Gene3D" id="1.10.287.110">
    <property type="entry name" value="DnaJ domain"/>
    <property type="match status" value="1"/>
</dbReference>
<dbReference type="AlphaFoldDB" id="A0A6P6VBB8"/>
<evidence type="ECO:0000313" key="5">
    <source>
        <dbReference type="RefSeq" id="XP_027099912.1"/>
    </source>
</evidence>
<dbReference type="InterPro" id="IPR036869">
    <property type="entry name" value="J_dom_sf"/>
</dbReference>
<dbReference type="SUPFAM" id="SSF46565">
    <property type="entry name" value="Chaperone J-domain"/>
    <property type="match status" value="1"/>
</dbReference>
<dbReference type="RefSeq" id="XP_027099895.1">
    <property type="nucleotide sequence ID" value="XM_027244094.1"/>
</dbReference>
<dbReference type="GO" id="GO:0051082">
    <property type="term" value="F:unfolded protein binding"/>
    <property type="evidence" value="ECO:0007669"/>
    <property type="project" value="TreeGrafter"/>
</dbReference>
<protein>
    <submittedName>
        <fullName evidence="3 4">Uncharacterized protein LOC113719075 isoform X1</fullName>
    </submittedName>
</protein>
<dbReference type="GeneID" id="113719075"/>
<proteinExistence type="predicted"/>
<name>A0A6P6VBB8_COFAR</name>
<keyword evidence="1" id="KW-1133">Transmembrane helix</keyword>
<dbReference type="RefSeq" id="XP_027099912.1">
    <property type="nucleotide sequence ID" value="XM_027244111.1"/>
</dbReference>
<keyword evidence="2" id="KW-1185">Reference proteome</keyword>
<reference evidence="3 4" key="2">
    <citation type="submission" date="2025-04" db="UniProtKB">
        <authorList>
            <consortium name="RefSeq"/>
        </authorList>
    </citation>
    <scope>IDENTIFICATION</scope>
    <source>
        <tissue evidence="3 4">Leaves</tissue>
    </source>
</reference>
<dbReference type="GO" id="GO:0005634">
    <property type="term" value="C:nucleus"/>
    <property type="evidence" value="ECO:0007669"/>
    <property type="project" value="TreeGrafter"/>
</dbReference>
<reference evidence="2" key="1">
    <citation type="journal article" date="2025" name="Foods">
        <title>Unveiling the Microbial Signatures of Arabica Coffee Cherries: Insights into Ripeness Specific Diversity, Functional Traits, and Implications for Quality and Safety.</title>
        <authorList>
            <consortium name="RefSeq"/>
            <person name="Tenea G.N."/>
            <person name="Cifuentes V."/>
            <person name="Reyes P."/>
            <person name="Cevallos-Vallejos M."/>
        </authorList>
    </citation>
    <scope>NUCLEOTIDE SEQUENCE [LARGE SCALE GENOMIC DNA]</scope>
</reference>
<dbReference type="PANTHER" id="PTHR43948">
    <property type="entry name" value="DNAJ HOMOLOG SUBFAMILY B"/>
    <property type="match status" value="1"/>
</dbReference>
<keyword evidence="1" id="KW-0812">Transmembrane</keyword>
<evidence type="ECO:0000256" key="1">
    <source>
        <dbReference type="SAM" id="Phobius"/>
    </source>
</evidence>
<sequence length="169" mass="18557">MEGEEAKLLLGFPPHSHPSPSQVKTAYKSKVWDTHPDRFPPHLKSKAEHRFKLVCSFFPRLAIPSYELSPVAASSYTVSLISPPLQMQISEAYACLRSGGKQENLHKASYSKVVRSGVPRACGSGGHRALIAAPFLLIVLSTVAFGGSIVTRSYKRQKEAYPSHNPFLP</sequence>